<dbReference type="EMBL" id="AP014633">
    <property type="protein sequence ID" value="BAP55638.1"/>
    <property type="molecule type" value="Genomic_DNA"/>
</dbReference>
<dbReference type="InterPro" id="IPR019820">
    <property type="entry name" value="Sec-indep_translocase_CS"/>
</dbReference>
<feature type="transmembrane region" description="Helical" evidence="5">
    <location>
        <begin position="28"/>
        <end position="50"/>
    </location>
</feature>
<feature type="compositionally biased region" description="Basic and acidic residues" evidence="6">
    <location>
        <begin position="263"/>
        <end position="280"/>
    </location>
</feature>
<comment type="subunit">
    <text evidence="5">The Tat system comprises two distinct complexes: a TatABC complex, containing multiple copies of TatA, TatB and TatC subunits, and a separate TatA complex, containing only TatA subunits. Substrates initially bind to the TatABC complex, which probably triggers association of the separate TatA complex to form the active translocon.</text>
</comment>
<feature type="transmembrane region" description="Helical" evidence="5">
    <location>
        <begin position="222"/>
        <end position="243"/>
    </location>
</feature>
<feature type="region of interest" description="Disordered" evidence="6">
    <location>
        <begin position="250"/>
        <end position="280"/>
    </location>
</feature>
<evidence type="ECO:0000256" key="2">
    <source>
        <dbReference type="ARBA" id="ARBA00022692"/>
    </source>
</evidence>
<keyword evidence="5" id="KW-0811">Translocation</keyword>
<accession>A0A090ACW6</accession>
<dbReference type="InterPro" id="IPR002033">
    <property type="entry name" value="TatC"/>
</dbReference>
<dbReference type="Pfam" id="PF00902">
    <property type="entry name" value="TatC"/>
    <property type="match status" value="1"/>
</dbReference>
<dbReference type="HAMAP" id="MF_00902">
    <property type="entry name" value="TatC"/>
    <property type="match status" value="1"/>
</dbReference>
<feature type="transmembrane region" description="Helical" evidence="5">
    <location>
        <begin position="165"/>
        <end position="187"/>
    </location>
</feature>
<dbReference type="GO" id="GO:0043953">
    <property type="term" value="P:protein transport by the Tat complex"/>
    <property type="evidence" value="ECO:0007669"/>
    <property type="project" value="UniProtKB-UniRule"/>
</dbReference>
<dbReference type="KEGG" id="tig:THII_1341"/>
<evidence type="ECO:0000313" key="7">
    <source>
        <dbReference type="EMBL" id="BAP55638.1"/>
    </source>
</evidence>
<keyword evidence="4 5" id="KW-0472">Membrane</keyword>
<feature type="transmembrane region" description="Helical" evidence="5">
    <location>
        <begin position="123"/>
        <end position="145"/>
    </location>
</feature>
<name>A0A090ACW6_9GAMM</name>
<evidence type="ECO:0000256" key="1">
    <source>
        <dbReference type="ARBA" id="ARBA00004141"/>
    </source>
</evidence>
<dbReference type="PANTHER" id="PTHR30371">
    <property type="entry name" value="SEC-INDEPENDENT PROTEIN TRANSLOCASE PROTEIN TATC"/>
    <property type="match status" value="1"/>
</dbReference>
<dbReference type="Proteomes" id="UP000031623">
    <property type="component" value="Chromosome"/>
</dbReference>
<evidence type="ECO:0000256" key="5">
    <source>
        <dbReference type="HAMAP-Rule" id="MF_00902"/>
    </source>
</evidence>
<dbReference type="AlphaFoldDB" id="A0A090ACW6"/>
<evidence type="ECO:0000256" key="4">
    <source>
        <dbReference type="ARBA" id="ARBA00023136"/>
    </source>
</evidence>
<keyword evidence="5" id="KW-0813">Transport</keyword>
<dbReference type="HOGENOM" id="CLU_031942_1_1_6"/>
<dbReference type="PROSITE" id="PS01218">
    <property type="entry name" value="TATC"/>
    <property type="match status" value="1"/>
</dbReference>
<dbReference type="GO" id="GO:0009977">
    <property type="term" value="F:proton motive force dependent protein transmembrane transporter activity"/>
    <property type="evidence" value="ECO:0007669"/>
    <property type="project" value="TreeGrafter"/>
</dbReference>
<reference evidence="7 8" key="1">
    <citation type="journal article" date="2014" name="ISME J.">
        <title>Ecophysiology of Thioploca ingrica as revealed by the complete genome sequence supplemented with proteomic evidence.</title>
        <authorList>
            <person name="Kojima H."/>
            <person name="Ogura Y."/>
            <person name="Yamamoto N."/>
            <person name="Togashi T."/>
            <person name="Mori H."/>
            <person name="Watanabe T."/>
            <person name="Nemoto F."/>
            <person name="Kurokawa K."/>
            <person name="Hayashi T."/>
            <person name="Fukui M."/>
        </authorList>
    </citation>
    <scope>NUCLEOTIDE SEQUENCE [LARGE SCALE GENOMIC DNA]</scope>
</reference>
<comment type="similarity">
    <text evidence="5">Belongs to the TatC family.</text>
</comment>
<comment type="subcellular location">
    <subcellularLocation>
        <location evidence="5">Cell membrane</location>
        <topology evidence="5">Multi-pass membrane protein</topology>
    </subcellularLocation>
    <subcellularLocation>
        <location evidence="1">Membrane</location>
        <topology evidence="1">Multi-pass membrane protein</topology>
    </subcellularLocation>
</comment>
<protein>
    <recommendedName>
        <fullName evidence="5">Sec-independent protein translocase protein TatC</fullName>
    </recommendedName>
</protein>
<evidence type="ECO:0000256" key="3">
    <source>
        <dbReference type="ARBA" id="ARBA00022989"/>
    </source>
</evidence>
<dbReference type="NCBIfam" id="TIGR00945">
    <property type="entry name" value="tatC"/>
    <property type="match status" value="1"/>
</dbReference>
<dbReference type="GO" id="GO:0033281">
    <property type="term" value="C:TAT protein transport complex"/>
    <property type="evidence" value="ECO:0007669"/>
    <property type="project" value="UniProtKB-UniRule"/>
</dbReference>
<keyword evidence="5" id="KW-1003">Cell membrane</keyword>
<feature type="transmembrane region" description="Helical" evidence="5">
    <location>
        <begin position="80"/>
        <end position="102"/>
    </location>
</feature>
<keyword evidence="3 5" id="KW-1133">Transmembrane helix</keyword>
<feature type="transmembrane region" description="Helical" evidence="5">
    <location>
        <begin position="199"/>
        <end position="216"/>
    </location>
</feature>
<dbReference type="OrthoDB" id="9777044at2"/>
<keyword evidence="8" id="KW-1185">Reference proteome</keyword>
<dbReference type="PRINTS" id="PR01840">
    <property type="entry name" value="TATCFAMILY"/>
</dbReference>
<dbReference type="PANTHER" id="PTHR30371:SF0">
    <property type="entry name" value="SEC-INDEPENDENT PROTEIN TRANSLOCASE PROTEIN TATC, CHLOROPLASTIC-RELATED"/>
    <property type="match status" value="1"/>
</dbReference>
<gene>
    <name evidence="5" type="primary">tatC</name>
    <name evidence="7" type="ORF">THII_1341</name>
</gene>
<keyword evidence="2 5" id="KW-0812">Transmembrane</keyword>
<sequence>MTEPNSPIGKEMPFVQHLLELRSRLLKIILTVVVILLVLMPFTNPLFSFVATPLLNLMSGAGSKMIAIDVVSPFFTPFKLLLVVSIFLAMPVILYHLWAFVAPGLYEHEKSLILPLLVSSTGLFYLGMLFAYLVVLPLVFGFMIYTTPVGVEMMTDISRYLDFVLAIFFAFGVAFQVPVATVILVWLEIVTPEALVEKRPHIIVGAFVIGMIMTPPDVISQTLLAVPMWLLFEVGLFFARIALAKKKKAEAQEGPNYPISNLDKMDAKLTRDPNGDDHKP</sequence>
<keyword evidence="5" id="KW-0653">Protein transport</keyword>
<comment type="function">
    <text evidence="5">Part of the twin-arginine translocation (Tat) system that transports large folded proteins containing a characteristic twin-arginine motif in their signal peptide across membranes. Together with TatB, TatC is part of a receptor directly interacting with Tat signal peptides.</text>
</comment>
<proteinExistence type="inferred from homology"/>
<organism evidence="7 8">
    <name type="scientific">Thioploca ingrica</name>
    <dbReference type="NCBI Taxonomy" id="40754"/>
    <lineage>
        <taxon>Bacteria</taxon>
        <taxon>Pseudomonadati</taxon>
        <taxon>Pseudomonadota</taxon>
        <taxon>Gammaproteobacteria</taxon>
        <taxon>Thiotrichales</taxon>
        <taxon>Thiotrichaceae</taxon>
        <taxon>Thioploca</taxon>
    </lineage>
</organism>
<evidence type="ECO:0000313" key="8">
    <source>
        <dbReference type="Proteomes" id="UP000031623"/>
    </source>
</evidence>
<evidence type="ECO:0000256" key="6">
    <source>
        <dbReference type="SAM" id="MobiDB-lite"/>
    </source>
</evidence>
<dbReference type="STRING" id="40754.THII_1341"/>
<dbReference type="GO" id="GO:0065002">
    <property type="term" value="P:intracellular protein transmembrane transport"/>
    <property type="evidence" value="ECO:0007669"/>
    <property type="project" value="TreeGrafter"/>
</dbReference>